<dbReference type="GO" id="GO:0004588">
    <property type="term" value="F:orotate phosphoribosyltransferase activity"/>
    <property type="evidence" value="ECO:0007669"/>
    <property type="project" value="TreeGrafter"/>
</dbReference>
<dbReference type="CDD" id="cd04725">
    <property type="entry name" value="OMP_decarboxylase_like"/>
    <property type="match status" value="1"/>
</dbReference>
<dbReference type="WBParaSite" id="jg16291">
    <property type="protein sequence ID" value="jg16291"/>
    <property type="gene ID" value="jg16291"/>
</dbReference>
<dbReference type="InterPro" id="IPR032466">
    <property type="entry name" value="Metal_Hydrolase"/>
</dbReference>
<feature type="binding site" evidence="17">
    <location>
        <position position="588"/>
    </location>
    <ligand>
        <name>substrate</name>
    </ligand>
</feature>
<comment type="pathway">
    <text evidence="1">Pyrimidine metabolism; UMP biosynthesis via de novo pathway; UMP from orotate: step 2/2.</text>
</comment>
<dbReference type="SMART" id="SM00934">
    <property type="entry name" value="OMPdecase"/>
    <property type="match status" value="1"/>
</dbReference>
<feature type="active site" description="For OMPdecase activity" evidence="16">
    <location>
        <position position="530"/>
    </location>
</feature>
<dbReference type="Pfam" id="PF01026">
    <property type="entry name" value="TatD_DNase"/>
    <property type="match status" value="1"/>
</dbReference>
<feature type="binding site" evidence="17">
    <location>
        <position position="668"/>
    </location>
    <ligand>
        <name>substrate</name>
    </ligand>
</feature>
<dbReference type="InterPro" id="IPR029057">
    <property type="entry name" value="PRTase-like"/>
</dbReference>
<organism evidence="19 20">
    <name type="scientific">Ditylenchus dipsaci</name>
    <dbReference type="NCBI Taxonomy" id="166011"/>
    <lineage>
        <taxon>Eukaryota</taxon>
        <taxon>Metazoa</taxon>
        <taxon>Ecdysozoa</taxon>
        <taxon>Nematoda</taxon>
        <taxon>Chromadorea</taxon>
        <taxon>Rhabditida</taxon>
        <taxon>Tylenchina</taxon>
        <taxon>Tylenchomorpha</taxon>
        <taxon>Sphaerularioidea</taxon>
        <taxon>Anguinidae</taxon>
        <taxon>Anguininae</taxon>
        <taxon>Ditylenchus</taxon>
    </lineage>
</organism>
<dbReference type="SMART" id="SM00647">
    <property type="entry name" value="IBR"/>
    <property type="match status" value="2"/>
</dbReference>
<proteinExistence type="inferred from homology"/>
<dbReference type="InterPro" id="IPR001754">
    <property type="entry name" value="OMPdeCOase_dom"/>
</dbReference>
<evidence type="ECO:0000256" key="14">
    <source>
        <dbReference type="ARBA" id="ARBA00022975"/>
    </source>
</evidence>
<dbReference type="Pfam" id="PF00215">
    <property type="entry name" value="OMPdecase"/>
    <property type="match status" value="1"/>
</dbReference>
<comment type="similarity">
    <text evidence="3">Belongs to the metallo-dependent hydrolases superfamily. TatD-type hydrolase family.</text>
</comment>
<keyword evidence="9" id="KW-0677">Repeat</keyword>
<comment type="similarity">
    <text evidence="2">In the N-terminal section; belongs to the purine/pyrimidine phosphoribosyltransferase family.</text>
</comment>
<accession>A0A915D799</accession>
<evidence type="ECO:0000256" key="7">
    <source>
        <dbReference type="ARBA" id="ARBA00022679"/>
    </source>
</evidence>
<keyword evidence="11" id="KW-0833">Ubl conjugation pathway</keyword>
<evidence type="ECO:0000256" key="15">
    <source>
        <dbReference type="ARBA" id="ARBA00023239"/>
    </source>
</evidence>
<feature type="active site" description="For OMPdecase activity" evidence="16">
    <location>
        <position position="525"/>
    </location>
</feature>
<evidence type="ECO:0000256" key="1">
    <source>
        <dbReference type="ARBA" id="ARBA00004861"/>
    </source>
</evidence>
<dbReference type="InterPro" id="IPR000836">
    <property type="entry name" value="PRTase_dom"/>
</dbReference>
<feature type="domain" description="RING-type" evidence="18">
    <location>
        <begin position="821"/>
        <end position="1050"/>
    </location>
</feature>
<keyword evidence="19" id="KW-1185">Reference proteome</keyword>
<protein>
    <recommendedName>
        <fullName evidence="6">Uridine 5'-monophosphate synthase</fullName>
        <ecNumber evidence="5">4.1.1.23</ecNumber>
    </recommendedName>
</protein>
<dbReference type="AlphaFoldDB" id="A0A915D799"/>
<dbReference type="PANTHER" id="PTHR19278">
    <property type="entry name" value="OROTATE PHOSPHORIBOSYLTRANSFERASE"/>
    <property type="match status" value="1"/>
</dbReference>
<dbReference type="GO" id="GO:0004590">
    <property type="term" value="F:orotidine-5'-phosphate decarboxylase activity"/>
    <property type="evidence" value="ECO:0007669"/>
    <property type="project" value="UniProtKB-EC"/>
</dbReference>
<feature type="active site" description="For OMPdecase activity" evidence="16">
    <location>
        <position position="527"/>
    </location>
</feature>
<evidence type="ECO:0000259" key="18">
    <source>
        <dbReference type="PROSITE" id="PS51873"/>
    </source>
</evidence>
<evidence type="ECO:0000256" key="17">
    <source>
        <dbReference type="PIRSR" id="PIRSR614732-2"/>
    </source>
</evidence>
<comment type="similarity">
    <text evidence="4">In the C-terminal section; belongs to the OMP decarboxylase family.</text>
</comment>
<dbReference type="EC" id="4.1.1.23" evidence="5"/>
<evidence type="ECO:0000256" key="3">
    <source>
        <dbReference type="ARBA" id="ARBA00009275"/>
    </source>
</evidence>
<dbReference type="Pfam" id="PF26200">
    <property type="entry name" value="Rcat_RNF216"/>
    <property type="match status" value="1"/>
</dbReference>
<dbReference type="SUPFAM" id="SSF57850">
    <property type="entry name" value="RING/U-box"/>
    <property type="match status" value="3"/>
</dbReference>
<dbReference type="Gene3D" id="3.20.20.70">
    <property type="entry name" value="Aldolase class I"/>
    <property type="match status" value="1"/>
</dbReference>
<dbReference type="SUPFAM" id="SSF51556">
    <property type="entry name" value="Metallo-dependent hydrolases"/>
    <property type="match status" value="1"/>
</dbReference>
<dbReference type="Gene3D" id="1.20.120.1750">
    <property type="match status" value="1"/>
</dbReference>
<evidence type="ECO:0000313" key="20">
    <source>
        <dbReference type="WBParaSite" id="jg16291"/>
    </source>
</evidence>
<evidence type="ECO:0000256" key="13">
    <source>
        <dbReference type="ARBA" id="ARBA00022833"/>
    </source>
</evidence>
<evidence type="ECO:0000256" key="5">
    <source>
        <dbReference type="ARBA" id="ARBA00012321"/>
    </source>
</evidence>
<keyword evidence="14" id="KW-0665">Pyrimidine biosynthesis</keyword>
<dbReference type="SUPFAM" id="SSF51366">
    <property type="entry name" value="Ribulose-phoshate binding barrel"/>
    <property type="match status" value="1"/>
</dbReference>
<dbReference type="InterPro" id="IPR047546">
    <property type="entry name" value="Rcat_RBR_RNF216"/>
</dbReference>
<feature type="binding site" evidence="17">
    <location>
        <position position="472"/>
    </location>
    <ligand>
        <name>substrate</name>
    </ligand>
</feature>
<dbReference type="InterPro" id="IPR011060">
    <property type="entry name" value="RibuloseP-bd_barrel"/>
</dbReference>
<dbReference type="CDD" id="cd01310">
    <property type="entry name" value="TatD_DNAse"/>
    <property type="match status" value="1"/>
</dbReference>
<dbReference type="Pfam" id="PF01485">
    <property type="entry name" value="IBR"/>
    <property type="match status" value="1"/>
</dbReference>
<dbReference type="PANTHER" id="PTHR19278:SF9">
    <property type="entry name" value="URIDINE 5'-MONOPHOSPHATE SYNTHASE"/>
    <property type="match status" value="1"/>
</dbReference>
<dbReference type="GO" id="GO:0044205">
    <property type="term" value="P:'de novo' UMP biosynthetic process"/>
    <property type="evidence" value="ECO:0007669"/>
    <property type="project" value="InterPro"/>
</dbReference>
<dbReference type="CDD" id="cd20353">
    <property type="entry name" value="Rcat_RBR_RNF216"/>
    <property type="match status" value="1"/>
</dbReference>
<evidence type="ECO:0000256" key="10">
    <source>
        <dbReference type="ARBA" id="ARBA00022771"/>
    </source>
</evidence>
<dbReference type="Pfam" id="PF00156">
    <property type="entry name" value="Pribosyltran"/>
    <property type="match status" value="1"/>
</dbReference>
<dbReference type="InterPro" id="IPR014732">
    <property type="entry name" value="OMPdecase"/>
</dbReference>
<name>A0A915D799_9BILA</name>
<feature type="binding site" evidence="17">
    <location>
        <position position="667"/>
    </location>
    <ligand>
        <name>substrate</name>
    </ligand>
</feature>
<keyword evidence="15" id="KW-0456">Lyase</keyword>
<feature type="binding site" evidence="17">
    <location>
        <position position="494"/>
    </location>
    <ligand>
        <name>substrate</name>
    </ligand>
</feature>
<keyword evidence="10" id="KW-0863">Zinc-finger</keyword>
<keyword evidence="13" id="KW-0862">Zinc</keyword>
<sequence length="1098" mass="123554">MFKQLQKRTLSAFRLMSSVKVPYELVDIGANLGHASFSKDYDEVLERAKQGGISKIMITGTCEKSTQNASEMVKKDPSFLYFTAGVHPHDAKDFKVAETTQFLRSHLEGNSSCVAVGECGLDFNRNFSPRENQLLAFEKQVELACELKKPLFIHEREAHKEMVEILTKFSSVLPPTVIHCFTGTAEEARKYIEMGLYIGLTGFLWKDKSEKGVQYALKNGAIPVRAKLTKGALELQKFGSFDRNEPCTLPATCELIAAFMDESPEDEETAKALCDIIKASELQYDYIVGVPYGAIMLATLVSSYLDKPMLLKRKEAKGHGKKLMIEGRYEAGKKALVIEDVVTSGASVLETVEELRKVDLLCDTVLCVLDREQGGVDKLRTEDITLHSVISMTKILEFLVKQKEITEDRKIEIQKMLKNPNEDKVYSATVTTAKIMGLQKSSKTHHPDVVLFVRLPMAIPRINGTNLCLAADCETTEEVLSLVKKTKDYICALKIHYDTIQGFDQKFLTELHQLANDHEFVIFEDRKYADTGKTMEMQLQGGSFPVAEWADLVTVHSVAGSASVKALKSVISKEGSKLMGCLLIAELSTENALTKLDGYVEETVRIATENSRLVSGFICQKRCHDDPSFLYWTPGVNLSCTEDGLGQQWRTVEQAVAVDGCDIIIVGRGISAASDVIASVLHVVPLHRFMIFDWLIPSYMISVSFCRFLSYLFGKMQNTLNADMKALKDEHKHQKVVDMFPNLLLDQLIEEYEHISSEALVEIVLQNMPNIETKPKIPGYCHRLRSMLGVIVNILPCEAVKTHLTRFLAVNETVKMPDLRERMECTVCLDNFLVEDMVFCDRGASTAATHSFCRLCLEQHAKAATEDMPLARGGTGLKCMTFDCKNPIIFHEIQYFVTSEMAQRLGDRILEESVAQAGLNYLDRCRKCNCGVEMNAPASVVPRFRCPNCKYEFCRSCERQWLGHYGKSCEKMALLEKKEGAMRLLEKRLSEAIVRKCPKCSLAFVKDGGCNMMKCRCGTTQCYICRENNIHYSHFCSHARTPNKGCDKCDKSCTQWEDPSIRDRQTMEAIKRGQQDQQAVPTTSKSQVVPKTNRFYFF</sequence>
<keyword evidence="8" id="KW-0479">Metal-binding</keyword>
<evidence type="ECO:0000256" key="2">
    <source>
        <dbReference type="ARBA" id="ARBA00006221"/>
    </source>
</evidence>
<keyword evidence="12" id="KW-0210">Decarboxylase</keyword>
<evidence type="ECO:0000256" key="9">
    <source>
        <dbReference type="ARBA" id="ARBA00022737"/>
    </source>
</evidence>
<dbReference type="InterPro" id="IPR044066">
    <property type="entry name" value="TRIAD_supradom"/>
</dbReference>
<dbReference type="CDD" id="cd06223">
    <property type="entry name" value="PRTases_typeI"/>
    <property type="match status" value="1"/>
</dbReference>
<reference evidence="20" key="1">
    <citation type="submission" date="2022-11" db="UniProtKB">
        <authorList>
            <consortium name="WormBaseParasite"/>
        </authorList>
    </citation>
    <scope>IDENTIFICATION</scope>
</reference>
<dbReference type="PROSITE" id="PS51873">
    <property type="entry name" value="TRIAD"/>
    <property type="match status" value="1"/>
</dbReference>
<dbReference type="GO" id="GO:0006207">
    <property type="term" value="P:'de novo' pyrimidine nucleobase biosynthetic process"/>
    <property type="evidence" value="ECO:0007669"/>
    <property type="project" value="InterPro"/>
</dbReference>
<evidence type="ECO:0000256" key="6">
    <source>
        <dbReference type="ARBA" id="ARBA00015047"/>
    </source>
</evidence>
<dbReference type="Gene3D" id="3.20.20.140">
    <property type="entry name" value="Metal-dependent hydrolases"/>
    <property type="match status" value="1"/>
</dbReference>
<dbReference type="InterPro" id="IPR001130">
    <property type="entry name" value="TatD-like"/>
</dbReference>
<evidence type="ECO:0000256" key="4">
    <source>
        <dbReference type="ARBA" id="ARBA00009769"/>
    </source>
</evidence>
<dbReference type="SUPFAM" id="SSF53271">
    <property type="entry name" value="PRTase-like"/>
    <property type="match status" value="1"/>
</dbReference>
<dbReference type="GO" id="GO:0008270">
    <property type="term" value="F:zinc ion binding"/>
    <property type="evidence" value="ECO:0007669"/>
    <property type="project" value="UniProtKB-KW"/>
</dbReference>
<evidence type="ECO:0000256" key="11">
    <source>
        <dbReference type="ARBA" id="ARBA00022786"/>
    </source>
</evidence>
<dbReference type="InterPro" id="IPR013785">
    <property type="entry name" value="Aldolase_TIM"/>
</dbReference>
<dbReference type="Gene3D" id="3.40.50.2020">
    <property type="match status" value="1"/>
</dbReference>
<dbReference type="GO" id="GO:0016788">
    <property type="term" value="F:hydrolase activity, acting on ester bonds"/>
    <property type="evidence" value="ECO:0007669"/>
    <property type="project" value="InterPro"/>
</dbReference>
<evidence type="ECO:0000313" key="19">
    <source>
        <dbReference type="Proteomes" id="UP000887574"/>
    </source>
</evidence>
<dbReference type="NCBIfam" id="TIGR01740">
    <property type="entry name" value="pyrF"/>
    <property type="match status" value="1"/>
</dbReference>
<feature type="binding site" evidence="17">
    <location>
        <position position="647"/>
    </location>
    <ligand>
        <name>substrate</name>
    </ligand>
</feature>
<dbReference type="InterPro" id="IPR002867">
    <property type="entry name" value="IBR_dom"/>
</dbReference>
<evidence type="ECO:0000256" key="16">
    <source>
        <dbReference type="PIRSR" id="PIRSR614732-1"/>
    </source>
</evidence>
<evidence type="ECO:0000256" key="12">
    <source>
        <dbReference type="ARBA" id="ARBA00022793"/>
    </source>
</evidence>
<evidence type="ECO:0000256" key="8">
    <source>
        <dbReference type="ARBA" id="ARBA00022723"/>
    </source>
</evidence>
<dbReference type="Proteomes" id="UP000887574">
    <property type="component" value="Unplaced"/>
</dbReference>
<keyword evidence="7" id="KW-0808">Transferase</keyword>